<dbReference type="GO" id="GO:0008094">
    <property type="term" value="F:ATP-dependent activity, acting on DNA"/>
    <property type="evidence" value="ECO:0007669"/>
    <property type="project" value="TreeGrafter"/>
</dbReference>
<evidence type="ECO:0000313" key="22">
    <source>
        <dbReference type="Proteomes" id="UP001432322"/>
    </source>
</evidence>
<dbReference type="Pfam" id="PF00176">
    <property type="entry name" value="SNF2-rel_dom"/>
    <property type="match status" value="1"/>
</dbReference>
<feature type="region of interest" description="Disordered" evidence="18">
    <location>
        <begin position="125"/>
        <end position="174"/>
    </location>
</feature>
<keyword evidence="12" id="KW-0238">DNA-binding</keyword>
<dbReference type="SUPFAM" id="SSF52540">
    <property type="entry name" value="P-loop containing nucleoside triphosphate hydrolases"/>
    <property type="match status" value="2"/>
</dbReference>
<proteinExistence type="inferred from homology"/>
<organism evidence="21 22">
    <name type="scientific">Pristionchus fissidentatus</name>
    <dbReference type="NCBI Taxonomy" id="1538716"/>
    <lineage>
        <taxon>Eukaryota</taxon>
        <taxon>Metazoa</taxon>
        <taxon>Ecdysozoa</taxon>
        <taxon>Nematoda</taxon>
        <taxon>Chromadorea</taxon>
        <taxon>Rhabditida</taxon>
        <taxon>Rhabditina</taxon>
        <taxon>Diplogasteromorpha</taxon>
        <taxon>Diplogasteroidea</taxon>
        <taxon>Neodiplogasteridae</taxon>
        <taxon>Pristionchus</taxon>
    </lineage>
</organism>
<dbReference type="Pfam" id="PF00271">
    <property type="entry name" value="Helicase_C"/>
    <property type="match status" value="1"/>
</dbReference>
<dbReference type="InterPro" id="IPR001650">
    <property type="entry name" value="Helicase_C-like"/>
</dbReference>
<feature type="non-terminal residue" evidence="21">
    <location>
        <position position="1"/>
    </location>
</feature>
<dbReference type="InterPro" id="IPR038718">
    <property type="entry name" value="SNF2-like_sf"/>
</dbReference>
<evidence type="ECO:0000259" key="19">
    <source>
        <dbReference type="PROSITE" id="PS51192"/>
    </source>
</evidence>
<dbReference type="AlphaFoldDB" id="A0AAV5W0K1"/>
<feature type="compositionally biased region" description="Polar residues" evidence="18">
    <location>
        <begin position="944"/>
        <end position="959"/>
    </location>
</feature>
<keyword evidence="8" id="KW-0498">Mitosis</keyword>
<evidence type="ECO:0000256" key="3">
    <source>
        <dbReference type="ARBA" id="ARBA00011467"/>
    </source>
</evidence>
<dbReference type="Gene3D" id="3.40.50.300">
    <property type="entry name" value="P-loop containing nucleotide triphosphate hydrolases"/>
    <property type="match status" value="1"/>
</dbReference>
<feature type="compositionally biased region" description="Acidic residues" evidence="18">
    <location>
        <begin position="125"/>
        <end position="150"/>
    </location>
</feature>
<dbReference type="SMART" id="SM00487">
    <property type="entry name" value="DEXDc"/>
    <property type="match status" value="1"/>
</dbReference>
<feature type="region of interest" description="Disordered" evidence="18">
    <location>
        <begin position="890"/>
        <end position="909"/>
    </location>
</feature>
<dbReference type="InterPro" id="IPR050496">
    <property type="entry name" value="SNF2_RAD54_helicase_repair"/>
</dbReference>
<dbReference type="GO" id="GO:0051301">
    <property type="term" value="P:cell division"/>
    <property type="evidence" value="ECO:0007669"/>
    <property type="project" value="UniProtKB-KW"/>
</dbReference>
<keyword evidence="7" id="KW-0227">DNA damage</keyword>
<dbReference type="Gene3D" id="3.40.50.10810">
    <property type="entry name" value="Tandem AAA-ATPase domain"/>
    <property type="match status" value="1"/>
</dbReference>
<dbReference type="SMART" id="SM00490">
    <property type="entry name" value="HELICc"/>
    <property type="match status" value="1"/>
</dbReference>
<keyword evidence="22" id="KW-1185">Reference proteome</keyword>
<keyword evidence="14" id="KW-0539">Nucleus</keyword>
<keyword evidence="11" id="KW-0067">ATP-binding</keyword>
<evidence type="ECO:0000256" key="17">
    <source>
        <dbReference type="ARBA" id="ARBA00029956"/>
    </source>
</evidence>
<evidence type="ECO:0000259" key="20">
    <source>
        <dbReference type="PROSITE" id="PS51194"/>
    </source>
</evidence>
<dbReference type="Proteomes" id="UP001432322">
    <property type="component" value="Unassembled WGS sequence"/>
</dbReference>
<name>A0AAV5W0K1_9BILA</name>
<comment type="function">
    <text evidence="16">Involved in mitotic DNA repair and meiotic recombination. Functions in the recombinational DNA repair pathway. Essential for interhomolog gene conversion (GC), but may have a less important role in intersister GC than spn-A/Rad51. In the presence of DNA, spn-A/Rad51 enhances the ATPase activity of okr/Rad54.</text>
</comment>
<protein>
    <recommendedName>
        <fullName evidence="4">DNA repair and recombination protein RAD54-like</fullName>
    </recommendedName>
    <alternativeName>
        <fullName evidence="17">Protein okra</fullName>
    </alternativeName>
</protein>
<evidence type="ECO:0000256" key="1">
    <source>
        <dbReference type="ARBA" id="ARBA00004123"/>
    </source>
</evidence>
<keyword evidence="5" id="KW-0132">Cell division</keyword>
<dbReference type="GO" id="GO:0006283">
    <property type="term" value="P:transcription-coupled nucleotide-excision repair"/>
    <property type="evidence" value="ECO:0007669"/>
    <property type="project" value="TreeGrafter"/>
</dbReference>
<evidence type="ECO:0000256" key="9">
    <source>
        <dbReference type="ARBA" id="ARBA00022801"/>
    </source>
</evidence>
<sequence>LSMEEDEPSTSLTAELAAIGGVARFRQADDLEQEICEQFSQDFSNGEPVSSHSQRQIDVKEIGDLLGVADCIKHGDLTPLELLQAQNGILAVDRLKEEEIFSDEDEIHQPGPSTSTSYAIVKDENSDEYLPSDESNNDDSGDEYKEEEEKEGGKIKKRRMSSNGEKKQKYADDGDEKAFQTRIRRCMAEDELNRLERGEENTVEEMKTVKNDLHVSSIVWSKLYKYQKTGVRWMAELCDQRVGGILADEMGLGKTVQTAVFLRALAESKREEKLTGYSGLGPSLLVCPATLLHQWVKEMHTWHPLCRVAVLHSCGSHRGSNSSLIQTMSNQRSSGSLLITSYTTFYKERKRLTQVGWHYVILDEGHKIRNPEAMVTMALKEVRSPYRLLLSGSPLQNSLKELWSLIDFIFPARLGTLQTFMEKFSIPITMGGYANATPIQSETAYKCALVLRDAINPFILRRMKKDVKMSIELPNKSEQVLFCDLAPFQRSLYLEYLSSRECNLIRSGRLDSFSGLILLRKLCNHPDLVTGGPNKHGDGDTDSDPQLAFGWPERSGKMQVVRSLLQLWKKSKEGKKSNKVLLFSQSRQMLTVLEQMLIVDGHGYLRMDGTTPIGKRMNLVNEFNETDSIFVFLLTTRVGGVGVNLTAANKVVIFDPDWNPSTDSQARERAWRIGQTREVTVYRLMATGTIEEKMYHRQIFKQFLANRVLKDPKQRRFLKTNHLHDLFTLTDGDSTGSTDTGTIFAGETKELTKANFFDKNHKEREKVRKEAKAKRRKGMEEEKEEEEESGEDGVGDESLSDERKEELRKIAAAISRDLSMLIPVKRKKEEGEIEEKNHKNGLFEKKYEIPYLRKTKKGKKEEKEEKKSTGEDYVLSELLSRNGVRSVMKHDEVIGETKKRSDDRLRESQADTVAKQAAAAIRKRPKFNFLQQNGLIAKREEEPSTSSSTKFGDGKNTNGGDLMEAIRERKRRQGASNVPLPQQSKLTKLAQEMKEFLHSCPFSCARTDKIVNRFKKNISARDQLQFRSILKEISHFDSTTKEWQLKEEFR</sequence>
<evidence type="ECO:0000256" key="5">
    <source>
        <dbReference type="ARBA" id="ARBA00022618"/>
    </source>
</evidence>
<evidence type="ECO:0000256" key="15">
    <source>
        <dbReference type="ARBA" id="ARBA00023306"/>
    </source>
</evidence>
<feature type="domain" description="Helicase ATP-binding" evidence="19">
    <location>
        <begin position="235"/>
        <end position="412"/>
    </location>
</feature>
<dbReference type="PANTHER" id="PTHR45629:SF7">
    <property type="entry name" value="DNA EXCISION REPAIR PROTEIN ERCC-6-RELATED"/>
    <property type="match status" value="1"/>
</dbReference>
<evidence type="ECO:0000256" key="2">
    <source>
        <dbReference type="ARBA" id="ARBA00007025"/>
    </source>
</evidence>
<evidence type="ECO:0000256" key="8">
    <source>
        <dbReference type="ARBA" id="ARBA00022776"/>
    </source>
</evidence>
<comment type="similarity">
    <text evidence="2">Belongs to the SNF2/RAD54 helicase family.</text>
</comment>
<evidence type="ECO:0000256" key="6">
    <source>
        <dbReference type="ARBA" id="ARBA00022741"/>
    </source>
</evidence>
<keyword evidence="6" id="KW-0547">Nucleotide-binding</keyword>
<dbReference type="InterPro" id="IPR027417">
    <property type="entry name" value="P-loop_NTPase"/>
</dbReference>
<dbReference type="CDD" id="cd18793">
    <property type="entry name" value="SF2_C_SNF"/>
    <property type="match status" value="1"/>
</dbReference>
<evidence type="ECO:0000313" key="21">
    <source>
        <dbReference type="EMBL" id="GMT23998.1"/>
    </source>
</evidence>
<keyword evidence="9" id="KW-0378">Hydrolase</keyword>
<dbReference type="GO" id="GO:0005634">
    <property type="term" value="C:nucleus"/>
    <property type="evidence" value="ECO:0007669"/>
    <property type="project" value="TreeGrafter"/>
</dbReference>
<evidence type="ECO:0000256" key="7">
    <source>
        <dbReference type="ARBA" id="ARBA00022763"/>
    </source>
</evidence>
<evidence type="ECO:0000256" key="16">
    <source>
        <dbReference type="ARBA" id="ARBA00024776"/>
    </source>
</evidence>
<dbReference type="FunFam" id="3.40.50.10810:FF:000150">
    <property type="entry name" value="Helicase, putative"/>
    <property type="match status" value="1"/>
</dbReference>
<dbReference type="PROSITE" id="PS51192">
    <property type="entry name" value="HELICASE_ATP_BIND_1"/>
    <property type="match status" value="1"/>
</dbReference>
<dbReference type="InterPro" id="IPR058951">
    <property type="entry name" value="WHD_Rad26_CSB-like"/>
</dbReference>
<dbReference type="GO" id="GO:0005524">
    <property type="term" value="F:ATP binding"/>
    <property type="evidence" value="ECO:0007669"/>
    <property type="project" value="InterPro"/>
</dbReference>
<dbReference type="InterPro" id="IPR049730">
    <property type="entry name" value="SNF2/RAD54-like_C"/>
</dbReference>
<comment type="caution">
    <text evidence="21">The sequence shown here is derived from an EMBL/GenBank/DDBJ whole genome shotgun (WGS) entry which is preliminary data.</text>
</comment>
<evidence type="ECO:0000256" key="11">
    <source>
        <dbReference type="ARBA" id="ARBA00022840"/>
    </source>
</evidence>
<comment type="subcellular location">
    <subcellularLocation>
        <location evidence="1">Nucleus</location>
    </subcellularLocation>
</comment>
<keyword evidence="15" id="KW-0131">Cell cycle</keyword>
<feature type="compositionally biased region" description="Basic and acidic residues" evidence="18">
    <location>
        <begin position="164"/>
        <end position="174"/>
    </location>
</feature>
<gene>
    <name evidence="21" type="ORF">PFISCL1PPCAC_15295</name>
</gene>
<accession>A0AAV5W0K1</accession>
<dbReference type="Pfam" id="PF25875">
    <property type="entry name" value="WHD_Rad26_CSB"/>
    <property type="match status" value="1"/>
</dbReference>
<evidence type="ECO:0000256" key="4">
    <source>
        <dbReference type="ARBA" id="ARBA00015341"/>
    </source>
</evidence>
<dbReference type="PROSITE" id="PS51194">
    <property type="entry name" value="HELICASE_CTER"/>
    <property type="match status" value="1"/>
</dbReference>
<evidence type="ECO:0000256" key="10">
    <source>
        <dbReference type="ARBA" id="ARBA00022806"/>
    </source>
</evidence>
<keyword evidence="13" id="KW-0234">DNA repair</keyword>
<evidence type="ECO:0000256" key="12">
    <source>
        <dbReference type="ARBA" id="ARBA00023125"/>
    </source>
</evidence>
<feature type="compositionally biased region" description="Acidic residues" evidence="18">
    <location>
        <begin position="781"/>
        <end position="799"/>
    </location>
</feature>
<feature type="region of interest" description="Disordered" evidence="18">
    <location>
        <begin position="755"/>
        <end position="803"/>
    </location>
</feature>
<feature type="compositionally biased region" description="Basic and acidic residues" evidence="18">
    <location>
        <begin position="755"/>
        <end position="770"/>
    </location>
</feature>
<evidence type="ECO:0000256" key="18">
    <source>
        <dbReference type="SAM" id="MobiDB-lite"/>
    </source>
</evidence>
<evidence type="ECO:0000256" key="14">
    <source>
        <dbReference type="ARBA" id="ARBA00023242"/>
    </source>
</evidence>
<dbReference type="PANTHER" id="PTHR45629">
    <property type="entry name" value="SNF2/RAD54 FAMILY MEMBER"/>
    <property type="match status" value="1"/>
</dbReference>
<feature type="region of interest" description="Disordered" evidence="18">
    <location>
        <begin position="938"/>
        <end position="960"/>
    </location>
</feature>
<dbReference type="GO" id="GO:0016787">
    <property type="term" value="F:hydrolase activity"/>
    <property type="evidence" value="ECO:0007669"/>
    <property type="project" value="UniProtKB-KW"/>
</dbReference>
<evidence type="ECO:0000256" key="13">
    <source>
        <dbReference type="ARBA" id="ARBA00023204"/>
    </source>
</evidence>
<dbReference type="EMBL" id="BTSY01000004">
    <property type="protein sequence ID" value="GMT23998.1"/>
    <property type="molecule type" value="Genomic_DNA"/>
</dbReference>
<dbReference type="InterPro" id="IPR014001">
    <property type="entry name" value="Helicase_ATP-bd"/>
</dbReference>
<dbReference type="CDD" id="cd18000">
    <property type="entry name" value="DEXHc_ERCC6"/>
    <property type="match status" value="1"/>
</dbReference>
<comment type="subunit">
    <text evidence="3">Interacts (via N-terminus) with spn-A/Rad51.</text>
</comment>
<feature type="domain" description="Helicase C-terminal" evidence="20">
    <location>
        <begin position="559"/>
        <end position="719"/>
    </location>
</feature>
<keyword evidence="10" id="KW-0347">Helicase</keyword>
<reference evidence="21" key="1">
    <citation type="submission" date="2023-10" db="EMBL/GenBank/DDBJ databases">
        <title>Genome assembly of Pristionchus species.</title>
        <authorList>
            <person name="Yoshida K."/>
            <person name="Sommer R.J."/>
        </authorList>
    </citation>
    <scope>NUCLEOTIDE SEQUENCE</scope>
    <source>
        <strain evidence="21">RS5133</strain>
    </source>
</reference>
<dbReference type="InterPro" id="IPR000330">
    <property type="entry name" value="SNF2_N"/>
</dbReference>